<dbReference type="EMBL" id="JDVG02000384">
    <property type="protein sequence ID" value="KFB72479.1"/>
    <property type="molecule type" value="Genomic_DNA"/>
</dbReference>
<evidence type="ECO:0000256" key="1">
    <source>
        <dbReference type="SAM" id="MobiDB-lite"/>
    </source>
</evidence>
<name>A0A080M5Z3_9PROT</name>
<evidence type="ECO:0000313" key="3">
    <source>
        <dbReference type="Proteomes" id="UP000020077"/>
    </source>
</evidence>
<sequence length="211" mass="22240">MIGRPIGELSSARNVEDADFGATTRVTVADDDDRVAGNQHLVVPGATWIDIAAESVDGGDGPQLLRADADREQAATAQNHQVVAVQLDDATFIDTHVLDVGDRFVLAGGGLLGQRRGCGGGCGGRLSKLTHGLVGARALLLVATTLCLVGPAFEETGKFLFVGESAEGLVRRSRIGEGRYRWQAQSSQRDSGQIGDKGTMHDSPFVEDTEL</sequence>
<dbReference type="Proteomes" id="UP000020077">
    <property type="component" value="Unassembled WGS sequence"/>
</dbReference>
<feature type="region of interest" description="Disordered" evidence="1">
    <location>
        <begin position="181"/>
        <end position="211"/>
    </location>
</feature>
<accession>A0A080M5Z3</accession>
<organism evidence="2 3">
    <name type="scientific">Candidatus Accumulibacter phosphatis</name>
    <dbReference type="NCBI Taxonomy" id="327160"/>
    <lineage>
        <taxon>Bacteria</taxon>
        <taxon>Pseudomonadati</taxon>
        <taxon>Pseudomonadota</taxon>
        <taxon>Betaproteobacteria</taxon>
        <taxon>Candidatus Accumulibacter</taxon>
    </lineage>
</organism>
<proteinExistence type="predicted"/>
<gene>
    <name evidence="2" type="ORF">AW09_002336</name>
</gene>
<evidence type="ECO:0000313" key="2">
    <source>
        <dbReference type="EMBL" id="KFB72479.1"/>
    </source>
</evidence>
<reference evidence="2 3" key="1">
    <citation type="submission" date="2014-02" db="EMBL/GenBank/DDBJ databases">
        <title>Expanding our view of genomic diversity in Candidatus Accumulibacter clades.</title>
        <authorList>
            <person name="Skennerton C.T."/>
            <person name="Barr J.J."/>
            <person name="Slater F.R."/>
            <person name="Bond P.L."/>
            <person name="Tyson G.W."/>
        </authorList>
    </citation>
    <scope>NUCLEOTIDE SEQUENCE [LARGE SCALE GENOMIC DNA]</scope>
    <source>
        <strain evidence="3">BA-91</strain>
    </source>
</reference>
<protein>
    <submittedName>
        <fullName evidence="2">Uncharacterized protein</fullName>
    </submittedName>
</protein>
<dbReference type="AlphaFoldDB" id="A0A080M5Z3"/>
<comment type="caution">
    <text evidence="2">The sequence shown here is derived from an EMBL/GenBank/DDBJ whole genome shotgun (WGS) entry which is preliminary data.</text>
</comment>